<dbReference type="OrthoDB" id="6787458at2"/>
<evidence type="ECO:0000256" key="4">
    <source>
        <dbReference type="ARBA" id="ARBA00023163"/>
    </source>
</evidence>
<dbReference type="GO" id="GO:0003700">
    <property type="term" value="F:DNA-binding transcription factor activity"/>
    <property type="evidence" value="ECO:0007669"/>
    <property type="project" value="InterPro"/>
</dbReference>
<evidence type="ECO:0000256" key="3">
    <source>
        <dbReference type="ARBA" id="ARBA00023125"/>
    </source>
</evidence>
<name>A0A1N7P331_9GAMM</name>
<dbReference type="Gene3D" id="3.40.190.10">
    <property type="entry name" value="Periplasmic binding protein-like II"/>
    <property type="match status" value="2"/>
</dbReference>
<reference evidence="7" key="1">
    <citation type="submission" date="2017-01" db="EMBL/GenBank/DDBJ databases">
        <authorList>
            <person name="Varghese N."/>
            <person name="Submissions S."/>
        </authorList>
    </citation>
    <scope>NUCLEOTIDE SEQUENCE [LARGE SCALE GENOMIC DNA]</scope>
    <source>
        <strain evidence="7">DSM 22306</strain>
    </source>
</reference>
<keyword evidence="4" id="KW-0804">Transcription</keyword>
<dbReference type="STRING" id="619304.SAMN05421760_11268"/>
<evidence type="ECO:0000259" key="5">
    <source>
        <dbReference type="PROSITE" id="PS50931"/>
    </source>
</evidence>
<organism evidence="6 7">
    <name type="scientific">Neptunomonas antarctica</name>
    <dbReference type="NCBI Taxonomy" id="619304"/>
    <lineage>
        <taxon>Bacteria</taxon>
        <taxon>Pseudomonadati</taxon>
        <taxon>Pseudomonadota</taxon>
        <taxon>Gammaproteobacteria</taxon>
        <taxon>Oceanospirillales</taxon>
        <taxon>Oceanospirillaceae</taxon>
        <taxon>Neptunomonas</taxon>
    </lineage>
</organism>
<dbReference type="Pfam" id="PF03466">
    <property type="entry name" value="LysR_substrate"/>
    <property type="match status" value="1"/>
</dbReference>
<dbReference type="InterPro" id="IPR005119">
    <property type="entry name" value="LysR_subst-bd"/>
</dbReference>
<dbReference type="AlphaFoldDB" id="A0A1N7P331"/>
<dbReference type="PROSITE" id="PS50931">
    <property type="entry name" value="HTH_LYSR"/>
    <property type="match status" value="1"/>
</dbReference>
<feature type="domain" description="HTH lysR-type" evidence="5">
    <location>
        <begin position="5"/>
        <end position="62"/>
    </location>
</feature>
<evidence type="ECO:0000256" key="2">
    <source>
        <dbReference type="ARBA" id="ARBA00023015"/>
    </source>
</evidence>
<dbReference type="Gene3D" id="1.10.10.10">
    <property type="entry name" value="Winged helix-like DNA-binding domain superfamily/Winged helix DNA-binding domain"/>
    <property type="match status" value="1"/>
</dbReference>
<dbReference type="Proteomes" id="UP000185999">
    <property type="component" value="Unassembled WGS sequence"/>
</dbReference>
<dbReference type="CDD" id="cd00090">
    <property type="entry name" value="HTH_ARSR"/>
    <property type="match status" value="1"/>
</dbReference>
<dbReference type="InterPro" id="IPR036390">
    <property type="entry name" value="WH_DNA-bd_sf"/>
</dbReference>
<dbReference type="Pfam" id="PF00126">
    <property type="entry name" value="HTH_1"/>
    <property type="match status" value="1"/>
</dbReference>
<dbReference type="GO" id="GO:0043565">
    <property type="term" value="F:sequence-specific DNA binding"/>
    <property type="evidence" value="ECO:0007669"/>
    <property type="project" value="TreeGrafter"/>
</dbReference>
<dbReference type="SUPFAM" id="SSF46785">
    <property type="entry name" value="Winged helix' DNA-binding domain"/>
    <property type="match status" value="1"/>
</dbReference>
<dbReference type="InterPro" id="IPR000847">
    <property type="entry name" value="LysR_HTH_N"/>
</dbReference>
<keyword evidence="2" id="KW-0805">Transcription regulation</keyword>
<dbReference type="PANTHER" id="PTHR30537:SF74">
    <property type="entry name" value="HTH-TYPE TRANSCRIPTIONAL REGULATOR TRPI"/>
    <property type="match status" value="1"/>
</dbReference>
<dbReference type="InterPro" id="IPR011991">
    <property type="entry name" value="ArsR-like_HTH"/>
</dbReference>
<gene>
    <name evidence="6" type="ORF">SAMN05421760_11268</name>
</gene>
<dbReference type="PANTHER" id="PTHR30537">
    <property type="entry name" value="HTH-TYPE TRANSCRIPTIONAL REGULATOR"/>
    <property type="match status" value="1"/>
</dbReference>
<dbReference type="SUPFAM" id="SSF53850">
    <property type="entry name" value="Periplasmic binding protein-like II"/>
    <property type="match status" value="1"/>
</dbReference>
<protein>
    <submittedName>
        <fullName evidence="6">LysR family transcriptional regulator, glycine cleavage system transcriptional activator</fullName>
    </submittedName>
</protein>
<dbReference type="GO" id="GO:0006351">
    <property type="term" value="P:DNA-templated transcription"/>
    <property type="evidence" value="ECO:0007669"/>
    <property type="project" value="TreeGrafter"/>
</dbReference>
<dbReference type="RefSeq" id="WP_054342004.1">
    <property type="nucleotide sequence ID" value="NZ_FTOE01000012.1"/>
</dbReference>
<dbReference type="PRINTS" id="PR00039">
    <property type="entry name" value="HTHLYSR"/>
</dbReference>
<evidence type="ECO:0000256" key="1">
    <source>
        <dbReference type="ARBA" id="ARBA00009437"/>
    </source>
</evidence>
<dbReference type="EMBL" id="FTOE01000012">
    <property type="protein sequence ID" value="SIT04839.1"/>
    <property type="molecule type" value="Genomic_DNA"/>
</dbReference>
<dbReference type="FunFam" id="1.10.10.10:FF:000001">
    <property type="entry name" value="LysR family transcriptional regulator"/>
    <property type="match status" value="1"/>
</dbReference>
<dbReference type="CDD" id="cd08432">
    <property type="entry name" value="PBP2_GcdR_TrpI_HvrB_AmpR_like"/>
    <property type="match status" value="1"/>
</dbReference>
<dbReference type="InterPro" id="IPR036388">
    <property type="entry name" value="WH-like_DNA-bd_sf"/>
</dbReference>
<proteinExistence type="inferred from homology"/>
<comment type="similarity">
    <text evidence="1">Belongs to the LysR transcriptional regulatory family.</text>
</comment>
<accession>A0A1N7P331</accession>
<keyword evidence="7" id="KW-1185">Reference proteome</keyword>
<evidence type="ECO:0000313" key="7">
    <source>
        <dbReference type="Proteomes" id="UP000185999"/>
    </source>
</evidence>
<sequence>MKRYPSIMALRAFDAVWRLGSVSSAAEELNLTRSAVSHQLKMLEEAVGFQLTQREGRGIELTQHGQLYASEAKRALNILQEAARVNSGHKVTGRLNISCAPGLANYWLCHHLSKFMRKFPKLTLYISSPEEPADTSNDNIDLFIAYGNGNWPDQYVKQLITIRLFPVCSPLFFHSKGGLGYPSNLVNMPLLHLVNYTDWRVWLAANGVSNIQLEGGIVFSDANFVQSAAISGQGIAMGDNMVSGDALAKGLLIRPFDISIESPRAYYLVSSPEKVERPEVQAFMEWLESLVSDAQARHDRLDR</sequence>
<evidence type="ECO:0000313" key="6">
    <source>
        <dbReference type="EMBL" id="SIT04839.1"/>
    </source>
</evidence>
<dbReference type="InterPro" id="IPR058163">
    <property type="entry name" value="LysR-type_TF_proteobact-type"/>
</dbReference>
<keyword evidence="3" id="KW-0238">DNA-binding</keyword>